<dbReference type="InterPro" id="IPR002110">
    <property type="entry name" value="Ankyrin_rpt"/>
</dbReference>
<dbReference type="Gene3D" id="1.25.40.20">
    <property type="entry name" value="Ankyrin repeat-containing domain"/>
    <property type="match status" value="1"/>
</dbReference>
<dbReference type="Proteomes" id="UP000191518">
    <property type="component" value="Unassembled WGS sequence"/>
</dbReference>
<dbReference type="PROSITE" id="PS50297">
    <property type="entry name" value="ANK_REP_REGION"/>
    <property type="match status" value="2"/>
</dbReference>
<evidence type="ECO:0000313" key="5">
    <source>
        <dbReference type="Proteomes" id="UP000191518"/>
    </source>
</evidence>
<dbReference type="PANTHER" id="PTHR24198:SF165">
    <property type="entry name" value="ANKYRIN REPEAT-CONTAINING PROTEIN-RELATED"/>
    <property type="match status" value="1"/>
</dbReference>
<comment type="caution">
    <text evidence="4">The sequence shown here is derived from an EMBL/GenBank/DDBJ whole genome shotgun (WGS) entry which is preliminary data.</text>
</comment>
<proteinExistence type="predicted"/>
<organism evidence="4 5">
    <name type="scientific">Penicillium vulpinum</name>
    <dbReference type="NCBI Taxonomy" id="29845"/>
    <lineage>
        <taxon>Eukaryota</taxon>
        <taxon>Fungi</taxon>
        <taxon>Dikarya</taxon>
        <taxon>Ascomycota</taxon>
        <taxon>Pezizomycotina</taxon>
        <taxon>Eurotiomycetes</taxon>
        <taxon>Eurotiomycetidae</taxon>
        <taxon>Eurotiales</taxon>
        <taxon>Aspergillaceae</taxon>
        <taxon>Penicillium</taxon>
    </lineage>
</organism>
<accession>A0A1V6SDN3</accession>
<dbReference type="PANTHER" id="PTHR24198">
    <property type="entry name" value="ANKYRIN REPEAT AND PROTEIN KINASE DOMAIN-CONTAINING PROTEIN"/>
    <property type="match status" value="1"/>
</dbReference>
<name>A0A1V6SDN3_9EURO</name>
<dbReference type="SMART" id="SM00248">
    <property type="entry name" value="ANK"/>
    <property type="match status" value="5"/>
</dbReference>
<dbReference type="AlphaFoldDB" id="A0A1V6SDN3"/>
<keyword evidence="2 3" id="KW-0040">ANK repeat</keyword>
<dbReference type="PROSITE" id="PS50088">
    <property type="entry name" value="ANK_REPEAT"/>
    <property type="match status" value="2"/>
</dbReference>
<dbReference type="Pfam" id="PF12796">
    <property type="entry name" value="Ank_2"/>
    <property type="match status" value="1"/>
</dbReference>
<gene>
    <name evidence="4" type="ORF">PENVUL_c001G07440</name>
</gene>
<keyword evidence="5" id="KW-1185">Reference proteome</keyword>
<feature type="repeat" description="ANK" evidence="3">
    <location>
        <begin position="394"/>
        <end position="426"/>
    </location>
</feature>
<protein>
    <submittedName>
        <fullName evidence="4">Uncharacterized protein</fullName>
    </submittedName>
</protein>
<sequence length="464" mass="53268">MRLPLEILQLILREATDVLPYRDILRSRLVNSVFNEVLWPASANLVNKAALFQLWPKFPYRRKFIWQLIEDHKERPCFFSELIQDILDMPRIAPMSGEEKHILIDKMIDAVLRSTENPKTLFSPHRYRAYVENITYTSGARIESLELTLTSGLASSAILRGNHVELQSLIDQGVSIIMWSSTLGMVPVDLAYKEGTPKIIKMLVLRYDLYYQSCSWWSYNNSCGLVVAARRGDPDRLEAWIKPNIEAGRDISLELYRAVQGVLRIGKVEMVGVLEKYMTRPKEEMQLLWFYCYNEAIKSGMLHVVRWLLSREGSSLAKWTSPWHKTPLFIALHDCPSQTRLEMVQLLLENGVDPSGRGRLEIAQTPLQRAIQNGDIDIAMLLLKWGADPNIVARRTPPLHMAIQQGHAALVRCLFEHGARSSYQFKGKKYTVRQETAVLKNIATLLEEMGFDKALINEEYLILD</sequence>
<evidence type="ECO:0000256" key="3">
    <source>
        <dbReference type="PROSITE-ProRule" id="PRU00023"/>
    </source>
</evidence>
<reference evidence="5" key="1">
    <citation type="journal article" date="2017" name="Nat. Microbiol.">
        <title>Global analysis of biosynthetic gene clusters reveals vast potential of secondary metabolite production in Penicillium species.</title>
        <authorList>
            <person name="Nielsen J.C."/>
            <person name="Grijseels S."/>
            <person name="Prigent S."/>
            <person name="Ji B."/>
            <person name="Dainat J."/>
            <person name="Nielsen K.F."/>
            <person name="Frisvad J.C."/>
            <person name="Workman M."/>
            <person name="Nielsen J."/>
        </authorList>
    </citation>
    <scope>NUCLEOTIDE SEQUENCE [LARGE SCALE GENOMIC DNA]</scope>
    <source>
        <strain evidence="5">IBT 29486</strain>
    </source>
</reference>
<evidence type="ECO:0000313" key="4">
    <source>
        <dbReference type="EMBL" id="OQE12028.1"/>
    </source>
</evidence>
<dbReference type="InterPro" id="IPR036770">
    <property type="entry name" value="Ankyrin_rpt-contain_sf"/>
</dbReference>
<evidence type="ECO:0000256" key="1">
    <source>
        <dbReference type="ARBA" id="ARBA00022737"/>
    </source>
</evidence>
<dbReference type="STRING" id="29845.A0A1V6SDN3"/>
<evidence type="ECO:0000256" key="2">
    <source>
        <dbReference type="ARBA" id="ARBA00023043"/>
    </source>
</evidence>
<feature type="repeat" description="ANK" evidence="3">
    <location>
        <begin position="362"/>
        <end position="394"/>
    </location>
</feature>
<dbReference type="OrthoDB" id="444631at2759"/>
<dbReference type="EMBL" id="MDYP01000001">
    <property type="protein sequence ID" value="OQE12028.1"/>
    <property type="molecule type" value="Genomic_DNA"/>
</dbReference>
<keyword evidence="1" id="KW-0677">Repeat</keyword>
<dbReference type="SUPFAM" id="SSF48403">
    <property type="entry name" value="Ankyrin repeat"/>
    <property type="match status" value="1"/>
</dbReference>